<dbReference type="Proteomes" id="UP000634136">
    <property type="component" value="Unassembled WGS sequence"/>
</dbReference>
<comment type="caution">
    <text evidence="1">The sequence shown here is derived from an EMBL/GenBank/DDBJ whole genome shotgun (WGS) entry which is preliminary data.</text>
</comment>
<dbReference type="AlphaFoldDB" id="A0A834TQH1"/>
<dbReference type="PANTHER" id="PTHR33116:SF86">
    <property type="entry name" value="REVERSE TRANSCRIPTASE DOMAIN-CONTAINING PROTEIN"/>
    <property type="match status" value="1"/>
</dbReference>
<dbReference type="EMBL" id="JAAIUW010000006">
    <property type="protein sequence ID" value="KAF7825106.1"/>
    <property type="molecule type" value="Genomic_DNA"/>
</dbReference>
<evidence type="ECO:0000313" key="2">
    <source>
        <dbReference type="Proteomes" id="UP000634136"/>
    </source>
</evidence>
<protein>
    <submittedName>
        <fullName evidence="1">Putative ribonuclease H protein At1g65750 family</fullName>
    </submittedName>
</protein>
<accession>A0A834TQH1</accession>
<sequence length="261" mass="29447">MEFSANVDFNVTSDLGKYLGVPILQQRVNKNTYNYILDRVRGKLISWKTNSLSLAGQVTLVRSATSAIRTYSMQTSVIPSMVCNKVDKRNQAFIWGDTEAAKKIHLVSWKHICHSKQNCGLGLRHIKEQNKAFMVKLGWGLTEKKDELWAKVLRAYKCGNNLIPRLWKGIANSWKHVEDGTVWRIGDGRTVCFWSDPGVSNYTLGLIGINLLDSMAANYVTPSGDRIVWRYSKDGSFSSKTAYHAIVNETDSSDSSFWKSV</sequence>
<evidence type="ECO:0000313" key="1">
    <source>
        <dbReference type="EMBL" id="KAF7825106.1"/>
    </source>
</evidence>
<name>A0A834TQH1_9FABA</name>
<keyword evidence="2" id="KW-1185">Reference proteome</keyword>
<dbReference type="OrthoDB" id="1432686at2759"/>
<reference evidence="1" key="1">
    <citation type="submission" date="2020-09" db="EMBL/GenBank/DDBJ databases">
        <title>Genome-Enabled Discovery of Anthraquinone Biosynthesis in Senna tora.</title>
        <authorList>
            <person name="Kang S.-H."/>
            <person name="Pandey R.P."/>
            <person name="Lee C.-M."/>
            <person name="Sim J.-S."/>
            <person name="Jeong J.-T."/>
            <person name="Choi B.-S."/>
            <person name="Jung M."/>
            <person name="Ginzburg D."/>
            <person name="Zhao K."/>
            <person name="Won S.Y."/>
            <person name="Oh T.-J."/>
            <person name="Yu Y."/>
            <person name="Kim N.-H."/>
            <person name="Lee O.R."/>
            <person name="Lee T.-H."/>
            <person name="Bashyal P."/>
            <person name="Kim T.-S."/>
            <person name="Lee W.-H."/>
            <person name="Kawkins C."/>
            <person name="Kim C.-K."/>
            <person name="Kim J.S."/>
            <person name="Ahn B.O."/>
            <person name="Rhee S.Y."/>
            <person name="Sohng J.K."/>
        </authorList>
    </citation>
    <scope>NUCLEOTIDE SEQUENCE</scope>
    <source>
        <tissue evidence="1">Leaf</tissue>
    </source>
</reference>
<organism evidence="1 2">
    <name type="scientific">Senna tora</name>
    <dbReference type="NCBI Taxonomy" id="362788"/>
    <lineage>
        <taxon>Eukaryota</taxon>
        <taxon>Viridiplantae</taxon>
        <taxon>Streptophyta</taxon>
        <taxon>Embryophyta</taxon>
        <taxon>Tracheophyta</taxon>
        <taxon>Spermatophyta</taxon>
        <taxon>Magnoliopsida</taxon>
        <taxon>eudicotyledons</taxon>
        <taxon>Gunneridae</taxon>
        <taxon>Pentapetalae</taxon>
        <taxon>rosids</taxon>
        <taxon>fabids</taxon>
        <taxon>Fabales</taxon>
        <taxon>Fabaceae</taxon>
        <taxon>Caesalpinioideae</taxon>
        <taxon>Cassia clade</taxon>
        <taxon>Senna</taxon>
    </lineage>
</organism>
<proteinExistence type="predicted"/>
<gene>
    <name evidence="1" type="ORF">G2W53_016270</name>
</gene>
<dbReference type="PANTHER" id="PTHR33116">
    <property type="entry name" value="REVERSE TRANSCRIPTASE ZINC-BINDING DOMAIN-CONTAINING PROTEIN-RELATED-RELATED"/>
    <property type="match status" value="1"/>
</dbReference>